<dbReference type="EMBL" id="FRAJ01000003">
    <property type="protein sequence ID" value="SHJ70233.1"/>
    <property type="molecule type" value="Genomic_DNA"/>
</dbReference>
<evidence type="ECO:0000256" key="1">
    <source>
        <dbReference type="SAM" id="Phobius"/>
    </source>
</evidence>
<evidence type="ECO:0000259" key="2">
    <source>
        <dbReference type="Pfam" id="PF07670"/>
    </source>
</evidence>
<feature type="transmembrane region" description="Helical" evidence="1">
    <location>
        <begin position="238"/>
        <end position="263"/>
    </location>
</feature>
<evidence type="ECO:0000313" key="4">
    <source>
        <dbReference type="Proteomes" id="UP000184082"/>
    </source>
</evidence>
<accession>A0A1M6LG62</accession>
<dbReference type="InterPro" id="IPR011642">
    <property type="entry name" value="Gate_dom"/>
</dbReference>
<proteinExistence type="predicted"/>
<dbReference type="NCBIfam" id="TIGR02871">
    <property type="entry name" value="spore_ylbJ"/>
    <property type="match status" value="1"/>
</dbReference>
<feature type="transmembrane region" description="Helical" evidence="1">
    <location>
        <begin position="350"/>
        <end position="375"/>
    </location>
</feature>
<organism evidence="3 4">
    <name type="scientific">Caminicella sporogenes DSM 14501</name>
    <dbReference type="NCBI Taxonomy" id="1121266"/>
    <lineage>
        <taxon>Bacteria</taxon>
        <taxon>Bacillati</taxon>
        <taxon>Bacillota</taxon>
        <taxon>Clostridia</taxon>
        <taxon>Peptostreptococcales</taxon>
        <taxon>Caminicellaceae</taxon>
        <taxon>Caminicella</taxon>
    </lineage>
</organism>
<sequence length="424" mass="47674">MISVFIFLIIVIFAFILLKQNKIILKNLKYILMMIIITCMVFLIVLYPKEIIEATQNGLNVWFNSVLPSLLPFFIGSELLVGLGIVKFLGILIEPIIKPVFKVPGEASFVFAMSITSGYPMGAKLTSYLRKNKSISKVEAQRMIAFCSTSGPLFIIGAVAIGMFSSPKIGPYIALSHYLGALTIGILFRFYKSNETYSSKKNGKKNILRNAFNEMIYARQKDGRSFGKLLSDSVNESISTLILIGGLIVVFSVINCELSLIGLTDYIYKITKNIFNTNITKNLIETIFAGFIEITMGCKLASQLVNFTPIVKIVLATMIISWSGLSIHAQVASLINETDIDIKIYIFSKFLHSIFSGMYIYIIAKIFKLTLAYTYKETFLQEFQGIKNYCWFNTFFFSTKLFLTILCTLACIGIFFSLINKNNN</sequence>
<feature type="transmembrane region" description="Helical" evidence="1">
    <location>
        <begin position="30"/>
        <end position="48"/>
    </location>
</feature>
<feature type="transmembrane region" description="Helical" evidence="1">
    <location>
        <begin position="310"/>
        <end position="329"/>
    </location>
</feature>
<dbReference type="AlphaFoldDB" id="A0A1M6LG62"/>
<reference evidence="3 4" key="1">
    <citation type="submission" date="2016-11" db="EMBL/GenBank/DDBJ databases">
        <authorList>
            <person name="Jaros S."/>
            <person name="Januszkiewicz K."/>
            <person name="Wedrychowicz H."/>
        </authorList>
    </citation>
    <scope>NUCLEOTIDE SEQUENCE [LARGE SCALE GENOMIC DNA]</scope>
    <source>
        <strain evidence="3 4">DSM 14501</strain>
    </source>
</reference>
<evidence type="ECO:0000313" key="3">
    <source>
        <dbReference type="EMBL" id="SHJ70233.1"/>
    </source>
</evidence>
<keyword evidence="1" id="KW-0812">Transmembrane</keyword>
<keyword evidence="1" id="KW-1133">Transmembrane helix</keyword>
<name>A0A1M6LG62_9FIRM</name>
<dbReference type="Pfam" id="PF07670">
    <property type="entry name" value="Gate"/>
    <property type="match status" value="1"/>
</dbReference>
<dbReference type="Proteomes" id="UP000184082">
    <property type="component" value="Unassembled WGS sequence"/>
</dbReference>
<keyword evidence="4" id="KW-1185">Reference proteome</keyword>
<feature type="transmembrane region" description="Helical" evidence="1">
    <location>
        <begin position="395"/>
        <end position="419"/>
    </location>
</feature>
<feature type="transmembrane region" description="Helical" evidence="1">
    <location>
        <begin position="143"/>
        <end position="163"/>
    </location>
</feature>
<feature type="domain" description="Nucleoside transporter/FeoB GTPase Gate" evidence="2">
    <location>
        <begin position="65"/>
        <end position="162"/>
    </location>
</feature>
<dbReference type="STRING" id="1121266.SAMN02745883_00196"/>
<dbReference type="RefSeq" id="WP_094756654.1">
    <property type="nucleotide sequence ID" value="NZ_FRAJ01000003.1"/>
</dbReference>
<dbReference type="InterPro" id="IPR014226">
    <property type="entry name" value="Spore_IM_YlbJ"/>
</dbReference>
<feature type="transmembrane region" description="Helical" evidence="1">
    <location>
        <begin position="169"/>
        <end position="191"/>
    </location>
</feature>
<keyword evidence="1" id="KW-0472">Membrane</keyword>
<feature type="transmembrane region" description="Helical" evidence="1">
    <location>
        <begin position="69"/>
        <end position="93"/>
    </location>
</feature>
<protein>
    <submittedName>
        <fullName evidence="3">Sporulation integral membrane protein YlbJ</fullName>
    </submittedName>
</protein>
<gene>
    <name evidence="3" type="ORF">SAMN02745883_00196</name>
</gene>